<dbReference type="AlphaFoldDB" id="A0AAW9MU85"/>
<proteinExistence type="predicted"/>
<dbReference type="Proteomes" id="UP001357733">
    <property type="component" value="Unassembled WGS sequence"/>
</dbReference>
<dbReference type="InterPro" id="IPR010982">
    <property type="entry name" value="Lambda_DNA-bd_dom_sf"/>
</dbReference>
<dbReference type="RefSeq" id="WP_324619861.1">
    <property type="nucleotide sequence ID" value="NZ_JAYKOT010000003.1"/>
</dbReference>
<accession>A0AAW9MU85</accession>
<keyword evidence="3" id="KW-0804">Transcription</keyword>
<dbReference type="GO" id="GO:0003700">
    <property type="term" value="F:DNA-binding transcription factor activity"/>
    <property type="evidence" value="ECO:0007669"/>
    <property type="project" value="TreeGrafter"/>
</dbReference>
<dbReference type="Pfam" id="PF00532">
    <property type="entry name" value="Peripla_BP_1"/>
    <property type="match status" value="1"/>
</dbReference>
<dbReference type="PANTHER" id="PTHR30146:SF149">
    <property type="entry name" value="HTH-TYPE TRANSCRIPTIONAL REGULATOR EBGR"/>
    <property type="match status" value="1"/>
</dbReference>
<dbReference type="Pfam" id="PF00356">
    <property type="entry name" value="LacI"/>
    <property type="match status" value="1"/>
</dbReference>
<dbReference type="Gene3D" id="3.40.50.2300">
    <property type="match status" value="2"/>
</dbReference>
<evidence type="ECO:0000313" key="6">
    <source>
        <dbReference type="Proteomes" id="UP001357733"/>
    </source>
</evidence>
<sequence length="336" mass="38340">MSQPTIKDVAKLAGVSISTVSRVMNDSKPVSEDSRKKVEDAIKKLDFKRNELARSLVMKRSNIIGVIVKDIAIPYMAEIIRGLEEVGRQKKYDIFLSSSYGNTESELEIVDFMFRKQAEGIIIVGENISNDVIYKLKENTIPYIFIDKFYDGDFSSNLIDYEKSAYQMTIEIIKRGHKNILFVKDDKDYKIEKLKYEGYKSAIREYGLNIFHINADDVHIEDGYNLGPKLLKRVKEDKISCIFAAEDDLAFGIINYFYDQKIRVPDDISVAGFGGSKFAEIYKPTLATFQIYYYDIGAGAMSKLIKILKNKSLSKDTVTPHLVHCKMEESVGFLNK</sequence>
<dbReference type="PROSITE" id="PS50932">
    <property type="entry name" value="HTH_LACI_2"/>
    <property type="match status" value="1"/>
</dbReference>
<dbReference type="PROSITE" id="PS00356">
    <property type="entry name" value="HTH_LACI_1"/>
    <property type="match status" value="1"/>
</dbReference>
<evidence type="ECO:0000256" key="1">
    <source>
        <dbReference type="ARBA" id="ARBA00023015"/>
    </source>
</evidence>
<dbReference type="PRINTS" id="PR00036">
    <property type="entry name" value="HTHLACI"/>
</dbReference>
<dbReference type="EMBL" id="JAYKOT010000003">
    <property type="protein sequence ID" value="MEB3429686.1"/>
    <property type="molecule type" value="Genomic_DNA"/>
</dbReference>
<dbReference type="SMART" id="SM00354">
    <property type="entry name" value="HTH_LACI"/>
    <property type="match status" value="1"/>
</dbReference>
<evidence type="ECO:0000313" key="5">
    <source>
        <dbReference type="EMBL" id="MEB3429686.1"/>
    </source>
</evidence>
<evidence type="ECO:0000259" key="4">
    <source>
        <dbReference type="PROSITE" id="PS50932"/>
    </source>
</evidence>
<dbReference type="InterPro" id="IPR001761">
    <property type="entry name" value="Peripla_BP/Lac1_sug-bd_dom"/>
</dbReference>
<gene>
    <name evidence="5" type="ORF">VLK81_06615</name>
</gene>
<dbReference type="CDD" id="cd06267">
    <property type="entry name" value="PBP1_LacI_sugar_binding-like"/>
    <property type="match status" value="1"/>
</dbReference>
<reference evidence="5 6" key="1">
    <citation type="submission" date="2024-01" db="EMBL/GenBank/DDBJ databases">
        <title>Complete genome sequence of Citroniella saccharovorans strain M6.X9, isolated from human fecal sample.</title>
        <authorList>
            <person name="Cheng G."/>
            <person name="Westerholm M."/>
            <person name="Schnurer A."/>
        </authorList>
    </citation>
    <scope>NUCLEOTIDE SEQUENCE [LARGE SCALE GENOMIC DNA]</scope>
    <source>
        <strain evidence="5 6">DSM 29873</strain>
    </source>
</reference>
<keyword evidence="6" id="KW-1185">Reference proteome</keyword>
<organism evidence="5 6">
    <name type="scientific">Citroniella saccharovorans</name>
    <dbReference type="NCBI Taxonomy" id="2053367"/>
    <lineage>
        <taxon>Bacteria</taxon>
        <taxon>Bacillati</taxon>
        <taxon>Bacillota</taxon>
        <taxon>Tissierellia</taxon>
        <taxon>Tissierellales</taxon>
        <taxon>Peptoniphilaceae</taxon>
        <taxon>Citroniella</taxon>
    </lineage>
</organism>
<keyword evidence="2 5" id="KW-0238">DNA-binding</keyword>
<protein>
    <submittedName>
        <fullName evidence="5">LacI family DNA-binding transcriptional regulator</fullName>
    </submittedName>
</protein>
<dbReference type="SUPFAM" id="SSF53822">
    <property type="entry name" value="Periplasmic binding protein-like I"/>
    <property type="match status" value="1"/>
</dbReference>
<feature type="domain" description="HTH lacI-type" evidence="4">
    <location>
        <begin position="4"/>
        <end position="58"/>
    </location>
</feature>
<dbReference type="GO" id="GO:0000976">
    <property type="term" value="F:transcription cis-regulatory region binding"/>
    <property type="evidence" value="ECO:0007669"/>
    <property type="project" value="TreeGrafter"/>
</dbReference>
<dbReference type="InterPro" id="IPR028082">
    <property type="entry name" value="Peripla_BP_I"/>
</dbReference>
<dbReference type="InterPro" id="IPR000843">
    <property type="entry name" value="HTH_LacI"/>
</dbReference>
<dbReference type="SUPFAM" id="SSF47413">
    <property type="entry name" value="lambda repressor-like DNA-binding domains"/>
    <property type="match status" value="1"/>
</dbReference>
<dbReference type="Gene3D" id="1.10.260.40">
    <property type="entry name" value="lambda repressor-like DNA-binding domains"/>
    <property type="match status" value="1"/>
</dbReference>
<evidence type="ECO:0000256" key="2">
    <source>
        <dbReference type="ARBA" id="ARBA00023125"/>
    </source>
</evidence>
<evidence type="ECO:0000256" key="3">
    <source>
        <dbReference type="ARBA" id="ARBA00023163"/>
    </source>
</evidence>
<dbReference type="CDD" id="cd01392">
    <property type="entry name" value="HTH_LacI"/>
    <property type="match status" value="1"/>
</dbReference>
<dbReference type="PANTHER" id="PTHR30146">
    <property type="entry name" value="LACI-RELATED TRANSCRIPTIONAL REPRESSOR"/>
    <property type="match status" value="1"/>
</dbReference>
<keyword evidence="1" id="KW-0805">Transcription regulation</keyword>
<comment type="caution">
    <text evidence="5">The sequence shown here is derived from an EMBL/GenBank/DDBJ whole genome shotgun (WGS) entry which is preliminary data.</text>
</comment>
<name>A0AAW9MU85_9FIRM</name>